<comment type="caution">
    <text evidence="3">The sequence shown here is derived from an EMBL/GenBank/DDBJ whole genome shotgun (WGS) entry which is preliminary data.</text>
</comment>
<evidence type="ECO:0000313" key="4">
    <source>
        <dbReference type="Proteomes" id="UP001431783"/>
    </source>
</evidence>
<feature type="domain" description="CCHC-type" evidence="2">
    <location>
        <begin position="118"/>
        <end position="133"/>
    </location>
</feature>
<dbReference type="Pfam" id="PF00098">
    <property type="entry name" value="zf-CCHC"/>
    <property type="match status" value="1"/>
</dbReference>
<reference evidence="3 4" key="1">
    <citation type="submission" date="2023-03" db="EMBL/GenBank/DDBJ databases">
        <title>Genome insight into feeding habits of ladybird beetles.</title>
        <authorList>
            <person name="Li H.-S."/>
            <person name="Huang Y.-H."/>
            <person name="Pang H."/>
        </authorList>
    </citation>
    <scope>NUCLEOTIDE SEQUENCE [LARGE SCALE GENOMIC DNA]</scope>
    <source>
        <strain evidence="3">SYSU_2023b</strain>
        <tissue evidence="3">Whole body</tissue>
    </source>
</reference>
<dbReference type="Gene3D" id="4.10.60.10">
    <property type="entry name" value="Zinc finger, CCHC-type"/>
    <property type="match status" value="1"/>
</dbReference>
<proteinExistence type="predicted"/>
<keyword evidence="1" id="KW-0862">Zinc</keyword>
<dbReference type="GO" id="GO:0008270">
    <property type="term" value="F:zinc ion binding"/>
    <property type="evidence" value="ECO:0007669"/>
    <property type="project" value="UniProtKB-KW"/>
</dbReference>
<dbReference type="EMBL" id="JARQZJ010000128">
    <property type="protein sequence ID" value="KAK9891531.1"/>
    <property type="molecule type" value="Genomic_DNA"/>
</dbReference>
<dbReference type="AlphaFoldDB" id="A0AAW1VEC4"/>
<name>A0AAW1VEC4_9CUCU</name>
<dbReference type="InterPro" id="IPR036875">
    <property type="entry name" value="Znf_CCHC_sf"/>
</dbReference>
<evidence type="ECO:0000259" key="2">
    <source>
        <dbReference type="PROSITE" id="PS50158"/>
    </source>
</evidence>
<accession>A0AAW1VEC4</accession>
<organism evidence="3 4">
    <name type="scientific">Henosepilachna vigintioctopunctata</name>
    <dbReference type="NCBI Taxonomy" id="420089"/>
    <lineage>
        <taxon>Eukaryota</taxon>
        <taxon>Metazoa</taxon>
        <taxon>Ecdysozoa</taxon>
        <taxon>Arthropoda</taxon>
        <taxon>Hexapoda</taxon>
        <taxon>Insecta</taxon>
        <taxon>Pterygota</taxon>
        <taxon>Neoptera</taxon>
        <taxon>Endopterygota</taxon>
        <taxon>Coleoptera</taxon>
        <taxon>Polyphaga</taxon>
        <taxon>Cucujiformia</taxon>
        <taxon>Coccinelloidea</taxon>
        <taxon>Coccinellidae</taxon>
        <taxon>Epilachninae</taxon>
        <taxon>Epilachnini</taxon>
        <taxon>Henosepilachna</taxon>
    </lineage>
</organism>
<sequence>MRRGSSQAENICRRVKAQDKMGKAIKLGGQDTRKIALNLYGIDIDVEKEEAEDSLKRILNLPSENQDIEVRALRPMVGGRRAATILAKPELAKTLAAIGKVRIGISVADVKERKDMKRCNKCWQEGHFERECKGEDRKNLCRNCGKPNHVARDCRERPACILCDTIGHRTASRFCKFRQGGREEAEAPSVLTQNQAAHS</sequence>
<keyword evidence="1" id="KW-0479">Metal-binding</keyword>
<feature type="domain" description="CCHC-type" evidence="2">
    <location>
        <begin position="141"/>
        <end position="156"/>
    </location>
</feature>
<gene>
    <name evidence="3" type="ORF">WA026_014766</name>
</gene>
<dbReference type="PROSITE" id="PS50158">
    <property type="entry name" value="ZF_CCHC"/>
    <property type="match status" value="2"/>
</dbReference>
<dbReference type="SUPFAM" id="SSF57756">
    <property type="entry name" value="Retrovirus zinc finger-like domains"/>
    <property type="match status" value="1"/>
</dbReference>
<keyword evidence="1" id="KW-0863">Zinc-finger</keyword>
<evidence type="ECO:0000256" key="1">
    <source>
        <dbReference type="PROSITE-ProRule" id="PRU00047"/>
    </source>
</evidence>
<dbReference type="SMART" id="SM00343">
    <property type="entry name" value="ZnF_C2HC"/>
    <property type="match status" value="2"/>
</dbReference>
<keyword evidence="4" id="KW-1185">Reference proteome</keyword>
<evidence type="ECO:0000313" key="3">
    <source>
        <dbReference type="EMBL" id="KAK9891531.1"/>
    </source>
</evidence>
<protein>
    <recommendedName>
        <fullName evidence="2">CCHC-type domain-containing protein</fullName>
    </recommendedName>
</protein>
<dbReference type="Proteomes" id="UP001431783">
    <property type="component" value="Unassembled WGS sequence"/>
</dbReference>
<dbReference type="InterPro" id="IPR001878">
    <property type="entry name" value="Znf_CCHC"/>
</dbReference>
<dbReference type="GO" id="GO:0003676">
    <property type="term" value="F:nucleic acid binding"/>
    <property type="evidence" value="ECO:0007669"/>
    <property type="project" value="InterPro"/>
</dbReference>